<gene>
    <name evidence="12" type="primary">LOC114340723</name>
</gene>
<evidence type="ECO:0000256" key="6">
    <source>
        <dbReference type="ARBA" id="ARBA00047278"/>
    </source>
</evidence>
<dbReference type="InterPro" id="IPR000504">
    <property type="entry name" value="RRM_dom"/>
</dbReference>
<dbReference type="RefSeq" id="XP_028147293.1">
    <property type="nucleotide sequence ID" value="XM_028291492.1"/>
</dbReference>
<dbReference type="Gene3D" id="3.40.50.150">
    <property type="entry name" value="Vaccinia Virus protein VP39"/>
    <property type="match status" value="1"/>
</dbReference>
<sequence>MESPLKSENDTVTEENPYAYLDRDFSSENFKIEVKNMPKYYGISEFRKLLNEKLKLNSNKIKTTKRNSSFAFVCFRNTEDRDNAMQVLSKYKWKGKELQVTKAKPAPDPLVKKRKEDSEEHQAKKQKLEGSQEERLKNSTIPYWNVPYEEQLEMKQTNIKNLLKRLGNALAHNNPDLQKWIQNQKSLYNGLPCSLSDIRYSNENIGYRNKCEFTVGIDEETNLSTVGFRIGSYVNGTTGVGPVDGLVHIPESMKVAVKVFQNFVRSSDLSVFNPELHTGHFRQLMARSAPNQLMLVVGIHPQDLDEEKLNKFKQDLVEFFSKGDGKDANVTSLYYQKIVKKNHNNDITPSEHLWGETHIYETILGLKFKISPEAFFQVNSKGAEVLYQSAMELSEPLEDSTVLDVCCGTGTIGLCFSKKCKQVLGIEIIPQAIDDAKENAAINKIENSEFFVGKAEDTLGNVCYKSTGKDVVAVLDPPRAGLHKHGILHIRKIPKIQKVVYVSCNPNAAFENFVDFGRSESKKVLGDPLVPTRAVAVDLFPYTKHCELVISFERWSKLKEQFMKENAEKELQDKEQTDEADMVQSNHEELQNREQIGEAETVQSNHEENQSNEEQHPVEQKI</sequence>
<dbReference type="InterPro" id="IPR045850">
    <property type="entry name" value="TRM2_met"/>
</dbReference>
<dbReference type="CDD" id="cd02440">
    <property type="entry name" value="AdoMet_MTases"/>
    <property type="match status" value="1"/>
</dbReference>
<dbReference type="Pfam" id="PF05958">
    <property type="entry name" value="tRNA_U5-meth_tr"/>
    <property type="match status" value="1"/>
</dbReference>
<dbReference type="PROSITE" id="PS50102">
    <property type="entry name" value="RRM"/>
    <property type="match status" value="1"/>
</dbReference>
<evidence type="ECO:0000256" key="9">
    <source>
        <dbReference type="PROSITE-ProRule" id="PRU10015"/>
    </source>
</evidence>
<feature type="active site" description="Nucleophile" evidence="8">
    <location>
        <position position="504"/>
    </location>
</feature>
<feature type="compositionally biased region" description="Basic and acidic residues" evidence="10">
    <location>
        <begin position="568"/>
        <end position="577"/>
    </location>
</feature>
<comment type="similarity">
    <text evidence="8">Belongs to the class I-like SAM-binding methyltransferase superfamily. RNA M5U methyltransferase family.</text>
</comment>
<evidence type="ECO:0000259" key="11">
    <source>
        <dbReference type="PROSITE" id="PS50102"/>
    </source>
</evidence>
<feature type="compositionally biased region" description="Basic and acidic residues" evidence="10">
    <location>
        <begin position="586"/>
        <end position="596"/>
    </location>
</feature>
<comment type="catalytic activity">
    <reaction evidence="6">
        <text>uridine(54) in tRNA + S-adenosyl-L-methionine = 5-methyluridine(54) in tRNA + S-adenosyl-L-homocysteine + H(+)</text>
        <dbReference type="Rhea" id="RHEA:42712"/>
        <dbReference type="Rhea" id="RHEA-COMP:10167"/>
        <dbReference type="Rhea" id="RHEA-COMP:10193"/>
        <dbReference type="ChEBI" id="CHEBI:15378"/>
        <dbReference type="ChEBI" id="CHEBI:57856"/>
        <dbReference type="ChEBI" id="CHEBI:59789"/>
        <dbReference type="ChEBI" id="CHEBI:65315"/>
        <dbReference type="ChEBI" id="CHEBI:74447"/>
        <dbReference type="EC" id="2.1.1.35"/>
    </reaction>
    <physiologicalReaction direction="left-to-right" evidence="6">
        <dbReference type="Rhea" id="RHEA:42713"/>
    </physiologicalReaction>
</comment>
<feature type="region of interest" description="Disordered" evidence="10">
    <location>
        <begin position="568"/>
        <end position="622"/>
    </location>
</feature>
<evidence type="ECO:0000256" key="5">
    <source>
        <dbReference type="ARBA" id="ARBA00033763"/>
    </source>
</evidence>
<dbReference type="InterPro" id="IPR029063">
    <property type="entry name" value="SAM-dependent_MTases_sf"/>
</dbReference>
<dbReference type="PANTHER" id="PTHR45904:SF2">
    <property type="entry name" value="TRNA (URACIL-5-)-METHYLTRANSFERASE HOMOLOG A"/>
    <property type="match status" value="1"/>
</dbReference>
<evidence type="ECO:0000256" key="3">
    <source>
        <dbReference type="ARBA" id="ARBA00022691"/>
    </source>
</evidence>
<dbReference type="SUPFAM" id="SSF54928">
    <property type="entry name" value="RNA-binding domain, RBD"/>
    <property type="match status" value="1"/>
</dbReference>
<dbReference type="Gene3D" id="2.40.50.1070">
    <property type="match status" value="1"/>
</dbReference>
<keyword evidence="4 7" id="KW-0694">RNA-binding</keyword>
<dbReference type="InterPro" id="IPR030390">
    <property type="entry name" value="MeTrfase_TrmA_AS"/>
</dbReference>
<evidence type="ECO:0000313" key="12">
    <source>
        <dbReference type="RefSeq" id="XP_028147293.1"/>
    </source>
</evidence>
<evidence type="ECO:0000256" key="1">
    <source>
        <dbReference type="ARBA" id="ARBA00022603"/>
    </source>
</evidence>
<dbReference type="PROSITE" id="PS01230">
    <property type="entry name" value="TRMA_1"/>
    <property type="match status" value="1"/>
</dbReference>
<reference evidence="12" key="1">
    <citation type="submission" date="2025-08" db="UniProtKB">
        <authorList>
            <consortium name="RefSeq"/>
        </authorList>
    </citation>
    <scope>IDENTIFICATION</scope>
</reference>
<feature type="binding site" evidence="8">
    <location>
        <position position="476"/>
    </location>
    <ligand>
        <name>S-adenosyl-L-methionine</name>
        <dbReference type="ChEBI" id="CHEBI:59789"/>
    </ligand>
</feature>
<dbReference type="SMART" id="SM00360">
    <property type="entry name" value="RRM"/>
    <property type="match status" value="1"/>
</dbReference>
<dbReference type="GO" id="GO:0003723">
    <property type="term" value="F:RNA binding"/>
    <property type="evidence" value="ECO:0007669"/>
    <property type="project" value="UniProtKB-UniRule"/>
</dbReference>
<dbReference type="PROSITE" id="PS51687">
    <property type="entry name" value="SAM_MT_RNA_M5U"/>
    <property type="match status" value="1"/>
</dbReference>
<dbReference type="SUPFAM" id="SSF53335">
    <property type="entry name" value="S-adenosyl-L-methionine-dependent methyltransferases"/>
    <property type="match status" value="1"/>
</dbReference>
<feature type="binding site" evidence="8">
    <location>
        <position position="377"/>
    </location>
    <ligand>
        <name>S-adenosyl-L-methionine</name>
        <dbReference type="ChEBI" id="CHEBI:59789"/>
    </ligand>
</feature>
<feature type="region of interest" description="Disordered" evidence="10">
    <location>
        <begin position="99"/>
        <end position="134"/>
    </location>
</feature>
<keyword evidence="2 8" id="KW-0808">Transferase</keyword>
<dbReference type="PANTHER" id="PTHR45904">
    <property type="entry name" value="TRNA (URACIL-5-)-METHYLTRANSFERASE"/>
    <property type="match status" value="1"/>
</dbReference>
<feature type="compositionally biased region" description="Basic and acidic residues" evidence="10">
    <location>
        <begin position="110"/>
        <end position="134"/>
    </location>
</feature>
<comment type="caution">
    <text evidence="8">Lacks conserved residue(s) required for the propagation of feature annotation.</text>
</comment>
<dbReference type="GO" id="GO:0032259">
    <property type="term" value="P:methylation"/>
    <property type="evidence" value="ECO:0007669"/>
    <property type="project" value="UniProtKB-KW"/>
</dbReference>
<dbReference type="InterPro" id="IPR035979">
    <property type="entry name" value="RBD_domain_sf"/>
</dbReference>
<feature type="active site" evidence="9">
    <location>
        <position position="504"/>
    </location>
</feature>
<dbReference type="Gene3D" id="3.30.70.330">
    <property type="match status" value="1"/>
</dbReference>
<feature type="binding site" evidence="8">
    <location>
        <position position="427"/>
    </location>
    <ligand>
        <name>S-adenosyl-L-methionine</name>
        <dbReference type="ChEBI" id="CHEBI:59789"/>
    </ligand>
</feature>
<name>A0A6P7GQ24_DIAVI</name>
<dbReference type="EC" id="2.1.1.35" evidence="5"/>
<feature type="compositionally biased region" description="Basic and acidic residues" evidence="10">
    <location>
        <begin position="605"/>
        <end position="622"/>
    </location>
</feature>
<dbReference type="GO" id="GO:0030697">
    <property type="term" value="F:tRNA (uracil(54)-C5)-methyltransferase activity, S-adenosyl methionine-dependent"/>
    <property type="evidence" value="ECO:0007669"/>
    <property type="project" value="UniProtKB-EC"/>
</dbReference>
<dbReference type="FunCoup" id="A0A6P7GQ24">
    <property type="interactions" value="1794"/>
</dbReference>
<organism evidence="12">
    <name type="scientific">Diabrotica virgifera virgifera</name>
    <name type="common">western corn rootworm</name>
    <dbReference type="NCBI Taxonomy" id="50390"/>
    <lineage>
        <taxon>Eukaryota</taxon>
        <taxon>Metazoa</taxon>
        <taxon>Ecdysozoa</taxon>
        <taxon>Arthropoda</taxon>
        <taxon>Hexapoda</taxon>
        <taxon>Insecta</taxon>
        <taxon>Pterygota</taxon>
        <taxon>Neoptera</taxon>
        <taxon>Endopterygota</taxon>
        <taxon>Coleoptera</taxon>
        <taxon>Polyphaga</taxon>
        <taxon>Cucujiformia</taxon>
        <taxon>Chrysomeloidea</taxon>
        <taxon>Chrysomelidae</taxon>
        <taxon>Galerucinae</taxon>
        <taxon>Diabroticina</taxon>
        <taxon>Diabroticites</taxon>
        <taxon>Diabrotica</taxon>
    </lineage>
</organism>
<keyword evidence="3 8" id="KW-0949">S-adenosyl-L-methionine</keyword>
<protein>
    <recommendedName>
        <fullName evidence="5">tRNA (uracil(54)-C(5))-methyltransferase</fullName>
        <ecNumber evidence="5">2.1.1.35</ecNumber>
    </recommendedName>
</protein>
<evidence type="ECO:0000256" key="8">
    <source>
        <dbReference type="PROSITE-ProRule" id="PRU01024"/>
    </source>
</evidence>
<keyword evidence="1 8" id="KW-0489">Methyltransferase</keyword>
<accession>A0A6P7GQ24</accession>
<proteinExistence type="inferred from homology"/>
<evidence type="ECO:0000256" key="2">
    <source>
        <dbReference type="ARBA" id="ARBA00022679"/>
    </source>
</evidence>
<evidence type="ECO:0000256" key="4">
    <source>
        <dbReference type="ARBA" id="ARBA00022884"/>
    </source>
</evidence>
<dbReference type="AlphaFoldDB" id="A0A6P7GQ24"/>
<dbReference type="Pfam" id="PF00076">
    <property type="entry name" value="RRM_1"/>
    <property type="match status" value="1"/>
</dbReference>
<evidence type="ECO:0000256" key="10">
    <source>
        <dbReference type="SAM" id="MobiDB-lite"/>
    </source>
</evidence>
<evidence type="ECO:0000256" key="7">
    <source>
        <dbReference type="PROSITE-ProRule" id="PRU00176"/>
    </source>
</evidence>
<dbReference type="InParanoid" id="A0A6P7GQ24"/>
<dbReference type="InterPro" id="IPR010280">
    <property type="entry name" value="U5_MeTrfase_fam"/>
</dbReference>
<dbReference type="GO" id="GO:0006396">
    <property type="term" value="P:RNA processing"/>
    <property type="evidence" value="ECO:0007669"/>
    <property type="project" value="InterPro"/>
</dbReference>
<dbReference type="InterPro" id="IPR012677">
    <property type="entry name" value="Nucleotide-bd_a/b_plait_sf"/>
</dbReference>
<feature type="domain" description="RRM" evidence="11">
    <location>
        <begin position="30"/>
        <end position="105"/>
    </location>
</feature>